<keyword evidence="12" id="KW-0325">Glycoprotein</keyword>
<dbReference type="GO" id="GO:0005044">
    <property type="term" value="F:scavenger receptor activity"/>
    <property type="evidence" value="ECO:0007669"/>
    <property type="project" value="TreeGrafter"/>
</dbReference>
<dbReference type="Pfam" id="PF01130">
    <property type="entry name" value="CD36"/>
    <property type="match status" value="1"/>
</dbReference>
<evidence type="ECO:0000256" key="8">
    <source>
        <dbReference type="ARBA" id="ARBA00022989"/>
    </source>
</evidence>
<organism evidence="15">
    <name type="scientific">Mayetiola destructor</name>
    <name type="common">Hessian fly</name>
    <dbReference type="NCBI Taxonomy" id="39758"/>
    <lineage>
        <taxon>Eukaryota</taxon>
        <taxon>Metazoa</taxon>
        <taxon>Ecdysozoa</taxon>
        <taxon>Arthropoda</taxon>
        <taxon>Hexapoda</taxon>
        <taxon>Insecta</taxon>
        <taxon>Pterygota</taxon>
        <taxon>Neoptera</taxon>
        <taxon>Endopterygota</taxon>
        <taxon>Diptera</taxon>
        <taxon>Nematocera</taxon>
        <taxon>Sciaroidea</taxon>
        <taxon>Cecidomyiidae</taxon>
        <taxon>Mayetiola</taxon>
    </lineage>
</organism>
<evidence type="ECO:0000256" key="9">
    <source>
        <dbReference type="ARBA" id="ARBA00023136"/>
    </source>
</evidence>
<comment type="similarity">
    <text evidence="3">Belongs to the CD36 family.</text>
</comment>
<protein>
    <recommendedName>
        <fullName evidence="13">Sensory neuron membrane protein 1</fullName>
    </recommendedName>
</protein>
<evidence type="ECO:0000256" key="1">
    <source>
        <dbReference type="ARBA" id="ARBA00003156"/>
    </source>
</evidence>
<dbReference type="GO" id="GO:0005737">
    <property type="term" value="C:cytoplasm"/>
    <property type="evidence" value="ECO:0007669"/>
    <property type="project" value="TreeGrafter"/>
</dbReference>
<reference evidence="15" key="1">
    <citation type="journal article" date="2016" name="Front. Cell. Neurosci.">
        <title>A Sex Pheromone Receptor in the Hessian Fly Mayetiola destructor (Diptera, Cecidomyiidae).</title>
        <authorList>
            <person name="Andersson M.N."/>
            <person name="Corcoran J.A."/>
            <person name="Zhang D.D."/>
            <person name="Hillbur Y."/>
            <person name="Newcomb R.D."/>
            <person name="Lofstedt C."/>
        </authorList>
    </citation>
    <scope>NUCLEOTIDE SEQUENCE</scope>
</reference>
<name>A0A1D8GZH0_MAYDE</name>
<keyword evidence="6 14" id="KW-0812">Transmembrane</keyword>
<keyword evidence="10" id="KW-1015">Disulfide bond</keyword>
<evidence type="ECO:0000256" key="13">
    <source>
        <dbReference type="ARBA" id="ARBA00040646"/>
    </source>
</evidence>
<dbReference type="GO" id="GO:0007608">
    <property type="term" value="P:sensory perception of smell"/>
    <property type="evidence" value="ECO:0007669"/>
    <property type="project" value="UniProtKB-KW"/>
</dbReference>
<dbReference type="PANTHER" id="PTHR11923">
    <property type="entry name" value="SCAVENGER RECEPTOR CLASS B TYPE-1 SR-B1"/>
    <property type="match status" value="1"/>
</dbReference>
<evidence type="ECO:0000256" key="7">
    <source>
        <dbReference type="ARBA" id="ARBA00022725"/>
    </source>
</evidence>
<comment type="function">
    <text evidence="1">Plays an olfactory role that is not restricted to pheromone sensitivity.</text>
</comment>
<dbReference type="AlphaFoldDB" id="A0A1D8GZH0"/>
<keyword evidence="11" id="KW-0675">Receptor</keyword>
<feature type="transmembrane region" description="Helical" evidence="14">
    <location>
        <begin position="20"/>
        <end position="40"/>
    </location>
</feature>
<evidence type="ECO:0000256" key="6">
    <source>
        <dbReference type="ARBA" id="ARBA00022692"/>
    </source>
</evidence>
<proteinExistence type="evidence at transcript level"/>
<accession>A0A1D8GZH0</accession>
<evidence type="ECO:0000256" key="11">
    <source>
        <dbReference type="ARBA" id="ARBA00023170"/>
    </source>
</evidence>
<keyword evidence="9 14" id="KW-0472">Membrane</keyword>
<keyword evidence="8 14" id="KW-1133">Transmembrane helix</keyword>
<dbReference type="EMBL" id="KX661037">
    <property type="protein sequence ID" value="AOT85637.1"/>
    <property type="molecule type" value="mRNA"/>
</dbReference>
<keyword evidence="4" id="KW-1003">Cell membrane</keyword>
<dbReference type="GO" id="GO:0005886">
    <property type="term" value="C:plasma membrane"/>
    <property type="evidence" value="ECO:0007669"/>
    <property type="project" value="UniProtKB-SubCell"/>
</dbReference>
<evidence type="ECO:0000256" key="2">
    <source>
        <dbReference type="ARBA" id="ARBA00004651"/>
    </source>
</evidence>
<evidence type="ECO:0000256" key="12">
    <source>
        <dbReference type="ARBA" id="ARBA00023180"/>
    </source>
</evidence>
<evidence type="ECO:0000313" key="15">
    <source>
        <dbReference type="EMBL" id="AOT85637.1"/>
    </source>
</evidence>
<feature type="transmembrane region" description="Helical" evidence="14">
    <location>
        <begin position="465"/>
        <end position="487"/>
    </location>
</feature>
<evidence type="ECO:0000256" key="3">
    <source>
        <dbReference type="ARBA" id="ARBA00010532"/>
    </source>
</evidence>
<dbReference type="PRINTS" id="PR01609">
    <property type="entry name" value="CD36FAMILY"/>
</dbReference>
<keyword evidence="5" id="KW-0716">Sensory transduction</keyword>
<comment type="subcellular location">
    <subcellularLocation>
        <location evidence="2">Cell membrane</location>
        <topology evidence="2">Multi-pass membrane protein</topology>
    </subcellularLocation>
</comment>
<keyword evidence="7" id="KW-0552">Olfaction</keyword>
<evidence type="ECO:0000256" key="5">
    <source>
        <dbReference type="ARBA" id="ARBA00022606"/>
    </source>
</evidence>
<evidence type="ECO:0000256" key="14">
    <source>
        <dbReference type="SAM" id="Phobius"/>
    </source>
</evidence>
<dbReference type="InterPro" id="IPR002159">
    <property type="entry name" value="CD36_fam"/>
</dbReference>
<evidence type="ECO:0000256" key="4">
    <source>
        <dbReference type="ARBA" id="ARBA00022475"/>
    </source>
</evidence>
<sequence>MKMNLLNTLKSVDFVKVMMISTFLIAFGFIFGGVVLSKVIKMVMKMQLRITPGTMSRDIYEKVPFAIDMRYFFFNITNPDEVMAGGQPHLNEIGPYYFEEWKTKVDIIDDNAEDTMEYDYINTIYFRPDLSAPGLTGDEFVVLAHPLVLGMAMSIKRERPELLELISNAINGLFHDPENIFFSGRLFDLLFDGIDLDCSSEAFEIKGVCSELGSDDQPKVTVINETTYSFALFDHGNGSSIGRFKVMRGKKNIRDLGKIVELNGETVQDIWYDDECNQVDGTDGTIFPPFMKKEEGVQVFVAQLCRSFVANYKHPSKVSGIKTSHYEVNVTASADCYCSEEARRCPAQGQFDIMPCVGAPITVTLPHFHEADPSLMDNIKGGIHPIPEKHSFYFDFYDFAGAPISAAGRFQLNFEVEPVQQIEMMNNLQPMLLPFAWFENGVDLKKKFVNMLKYQLILGLRLKKMLKISCIIFGFLGLIVGSTMGYLQMNEETMNKTKAVQVQAAAIENEIFDDQKDDNHDEQK</sequence>
<dbReference type="PANTHER" id="PTHR11923:SF69">
    <property type="entry name" value="SENSORY NEURON MEMBRANE PROTEIN 1"/>
    <property type="match status" value="1"/>
</dbReference>
<evidence type="ECO:0000256" key="10">
    <source>
        <dbReference type="ARBA" id="ARBA00023157"/>
    </source>
</evidence>